<feature type="transmembrane region" description="Helical" evidence="2">
    <location>
        <begin position="6"/>
        <end position="23"/>
    </location>
</feature>
<dbReference type="InParanoid" id="A0A5C3NY98"/>
<dbReference type="AlphaFoldDB" id="A0A5C3NY98"/>
<dbReference type="Proteomes" id="UP000308197">
    <property type="component" value="Unassembled WGS sequence"/>
</dbReference>
<keyword evidence="4" id="KW-1185">Reference proteome</keyword>
<keyword evidence="2" id="KW-1133">Transmembrane helix</keyword>
<name>A0A5C3NY98_9APHY</name>
<sequence length="327" mass="35732">MYASTVTYWVILVLNAIGYYHAAQAYWSQFNCQCLAASIWSVVQTSGVQDNCTHLQFGLPGAMHALTTCVPTIILTVNVLLGDAIVWWRVLAIWPNSLIVQVACVILLHDSCPETVFTDVTLANLAMVPSGTMFEQDLFGLTASVLSLASNLVATALVWCKAWEHRKFISSVSLGRSSRVEKVLALLVESGAVYCVLWMAIVAYQVTWQVQGTDTLPHVDAFVDYFIKGCLIPLVGMYPTAIILLVALNKSHFEGTTRGEIVTPHLSFRRPDSSCTSGTFDSEPPAACSVGWSRKSSQERWDSSSSTLPVGSKNTSMRARGGELRSL</sequence>
<feature type="transmembrane region" description="Helical" evidence="2">
    <location>
        <begin position="183"/>
        <end position="205"/>
    </location>
</feature>
<proteinExistence type="predicted"/>
<protein>
    <submittedName>
        <fullName evidence="3">Uncharacterized protein</fullName>
    </submittedName>
</protein>
<evidence type="ECO:0000256" key="2">
    <source>
        <dbReference type="SAM" id="Phobius"/>
    </source>
</evidence>
<feature type="transmembrane region" description="Helical" evidence="2">
    <location>
        <begin position="138"/>
        <end position="162"/>
    </location>
</feature>
<keyword evidence="2" id="KW-0812">Transmembrane</keyword>
<feature type="transmembrane region" description="Helical" evidence="2">
    <location>
        <begin position="65"/>
        <end position="88"/>
    </location>
</feature>
<evidence type="ECO:0000313" key="3">
    <source>
        <dbReference type="EMBL" id="TFK82405.1"/>
    </source>
</evidence>
<evidence type="ECO:0000256" key="1">
    <source>
        <dbReference type="SAM" id="MobiDB-lite"/>
    </source>
</evidence>
<feature type="compositionally biased region" description="Polar residues" evidence="1">
    <location>
        <begin position="303"/>
        <end position="317"/>
    </location>
</feature>
<evidence type="ECO:0000313" key="4">
    <source>
        <dbReference type="Proteomes" id="UP000308197"/>
    </source>
</evidence>
<feature type="region of interest" description="Disordered" evidence="1">
    <location>
        <begin position="290"/>
        <end position="327"/>
    </location>
</feature>
<gene>
    <name evidence="3" type="ORF">K466DRAFT_500392</name>
</gene>
<organism evidence="3 4">
    <name type="scientific">Polyporus arcularius HHB13444</name>
    <dbReference type="NCBI Taxonomy" id="1314778"/>
    <lineage>
        <taxon>Eukaryota</taxon>
        <taxon>Fungi</taxon>
        <taxon>Dikarya</taxon>
        <taxon>Basidiomycota</taxon>
        <taxon>Agaricomycotina</taxon>
        <taxon>Agaricomycetes</taxon>
        <taxon>Polyporales</taxon>
        <taxon>Polyporaceae</taxon>
        <taxon>Polyporus</taxon>
    </lineage>
</organism>
<feature type="transmembrane region" description="Helical" evidence="2">
    <location>
        <begin position="225"/>
        <end position="248"/>
    </location>
</feature>
<reference evidence="3 4" key="1">
    <citation type="journal article" date="2019" name="Nat. Ecol. Evol.">
        <title>Megaphylogeny resolves global patterns of mushroom evolution.</title>
        <authorList>
            <person name="Varga T."/>
            <person name="Krizsan K."/>
            <person name="Foldi C."/>
            <person name="Dima B."/>
            <person name="Sanchez-Garcia M."/>
            <person name="Sanchez-Ramirez S."/>
            <person name="Szollosi G.J."/>
            <person name="Szarkandi J.G."/>
            <person name="Papp V."/>
            <person name="Albert L."/>
            <person name="Andreopoulos W."/>
            <person name="Angelini C."/>
            <person name="Antonin V."/>
            <person name="Barry K.W."/>
            <person name="Bougher N.L."/>
            <person name="Buchanan P."/>
            <person name="Buyck B."/>
            <person name="Bense V."/>
            <person name="Catcheside P."/>
            <person name="Chovatia M."/>
            <person name="Cooper J."/>
            <person name="Damon W."/>
            <person name="Desjardin D."/>
            <person name="Finy P."/>
            <person name="Geml J."/>
            <person name="Haridas S."/>
            <person name="Hughes K."/>
            <person name="Justo A."/>
            <person name="Karasinski D."/>
            <person name="Kautmanova I."/>
            <person name="Kiss B."/>
            <person name="Kocsube S."/>
            <person name="Kotiranta H."/>
            <person name="LaButti K.M."/>
            <person name="Lechner B.E."/>
            <person name="Liimatainen K."/>
            <person name="Lipzen A."/>
            <person name="Lukacs Z."/>
            <person name="Mihaltcheva S."/>
            <person name="Morgado L.N."/>
            <person name="Niskanen T."/>
            <person name="Noordeloos M.E."/>
            <person name="Ohm R.A."/>
            <person name="Ortiz-Santana B."/>
            <person name="Ovrebo C."/>
            <person name="Racz N."/>
            <person name="Riley R."/>
            <person name="Savchenko A."/>
            <person name="Shiryaev A."/>
            <person name="Soop K."/>
            <person name="Spirin V."/>
            <person name="Szebenyi C."/>
            <person name="Tomsovsky M."/>
            <person name="Tulloss R.E."/>
            <person name="Uehling J."/>
            <person name="Grigoriev I.V."/>
            <person name="Vagvolgyi C."/>
            <person name="Papp T."/>
            <person name="Martin F.M."/>
            <person name="Miettinen O."/>
            <person name="Hibbett D.S."/>
            <person name="Nagy L.G."/>
        </authorList>
    </citation>
    <scope>NUCLEOTIDE SEQUENCE [LARGE SCALE GENOMIC DNA]</scope>
    <source>
        <strain evidence="3 4">HHB13444</strain>
    </source>
</reference>
<dbReference type="EMBL" id="ML211489">
    <property type="protein sequence ID" value="TFK82405.1"/>
    <property type="molecule type" value="Genomic_DNA"/>
</dbReference>
<accession>A0A5C3NY98</accession>
<keyword evidence="2" id="KW-0472">Membrane</keyword>